<accession>A0A409XB52</accession>
<keyword evidence="2" id="KW-0472">Membrane</keyword>
<keyword evidence="2" id="KW-0812">Transmembrane</keyword>
<feature type="transmembrane region" description="Helical" evidence="2">
    <location>
        <begin position="132"/>
        <end position="155"/>
    </location>
</feature>
<dbReference type="STRING" id="93625.A0A409XB52"/>
<dbReference type="Pfam" id="PF20153">
    <property type="entry name" value="DUF6535"/>
    <property type="match status" value="1"/>
</dbReference>
<dbReference type="InParanoid" id="A0A409XB52"/>
<sequence length="748" mass="85065">MTTSPVITEQDNAKPWTINEEYRFALKREGDPWQRVLDPLLDKEKIRCDGWKDEVGNLLIFAGLFSAVVTTFIIESYKTLEPDPNDDIVGLLFQISSQLNSTGFEAAQTPSNLSILPSQSFIPTHSAVRVNIFWFLSLIFSLSTVLVGIVALQWLREYQAYPGQSAREVLALHHMRSEGMERWQVWNILRALPLLLQTALVLFFVGIIDFLDALGNKAVAASVTVVVALTLFFLFSTTMLPAAQVFFLRLLLILPLRLEKPPSQCPYKSPQSHLFYSISPACRQALAALLSALWYPFRKSLGIYQSQRVERLFTKPFTKLTIKNNLPIRYHLFDLWSKKTWIDFDSTWLWVRDAFSRGLHDKDFNSTATEVSFDLSPIIALFDVTAVICHVDVDIDVDRYLDMYHCFSDLSKIFTISNTKQRSYRPSNLSILWRRNIYLRSLTPISAYAKDDDLVEHLKPETSRWNDEFSPHANAIKALHDMNMYRFLIRNLFDPQSQIFFHQQEIVVRLQNYLFGRKTIHPPQINLPLYLHFGRWMSIDSPQRAAVSQQQILNLATFFDYICSPGIIISPGDVHGHRDISSALRLGGRNLSLVIARGAAVQIQGYAKMHNTLIAFLDHIADILTVSYRKESPPANMLYVAHYAAIFLQPLGVAFRDNPERGVLFSRILPSYERLLSAIRLYLNHPIDKGDPALEALSGMLSFLGENDSGIDYDIGLPPIQTPNSSDAKVSPTEKESNERISSSSSPV</sequence>
<keyword evidence="2" id="KW-1133">Transmembrane helix</keyword>
<evidence type="ECO:0000313" key="4">
    <source>
        <dbReference type="EMBL" id="PPQ87944.1"/>
    </source>
</evidence>
<keyword evidence="5" id="KW-1185">Reference proteome</keyword>
<dbReference type="InterPro" id="IPR045338">
    <property type="entry name" value="DUF6535"/>
</dbReference>
<evidence type="ECO:0000313" key="5">
    <source>
        <dbReference type="Proteomes" id="UP000283269"/>
    </source>
</evidence>
<protein>
    <recommendedName>
        <fullName evidence="3">DUF6535 domain-containing protein</fullName>
    </recommendedName>
</protein>
<feature type="transmembrane region" description="Helical" evidence="2">
    <location>
        <begin position="220"/>
        <end position="253"/>
    </location>
</feature>
<name>A0A409XB52_PSICY</name>
<feature type="transmembrane region" description="Helical" evidence="2">
    <location>
        <begin position="274"/>
        <end position="297"/>
    </location>
</feature>
<dbReference type="OrthoDB" id="3064335at2759"/>
<evidence type="ECO:0000256" key="1">
    <source>
        <dbReference type="SAM" id="MobiDB-lite"/>
    </source>
</evidence>
<proteinExistence type="predicted"/>
<feature type="region of interest" description="Disordered" evidence="1">
    <location>
        <begin position="715"/>
        <end position="748"/>
    </location>
</feature>
<evidence type="ECO:0000259" key="3">
    <source>
        <dbReference type="Pfam" id="PF20153"/>
    </source>
</evidence>
<feature type="transmembrane region" description="Helical" evidence="2">
    <location>
        <begin position="185"/>
        <end position="208"/>
    </location>
</feature>
<feature type="domain" description="DUF6535" evidence="3">
    <location>
        <begin position="33"/>
        <end position="211"/>
    </location>
</feature>
<organism evidence="4 5">
    <name type="scientific">Psilocybe cyanescens</name>
    <dbReference type="NCBI Taxonomy" id="93625"/>
    <lineage>
        <taxon>Eukaryota</taxon>
        <taxon>Fungi</taxon>
        <taxon>Dikarya</taxon>
        <taxon>Basidiomycota</taxon>
        <taxon>Agaricomycotina</taxon>
        <taxon>Agaricomycetes</taxon>
        <taxon>Agaricomycetidae</taxon>
        <taxon>Agaricales</taxon>
        <taxon>Agaricineae</taxon>
        <taxon>Strophariaceae</taxon>
        <taxon>Psilocybe</taxon>
    </lineage>
</organism>
<comment type="caution">
    <text evidence="4">The sequence shown here is derived from an EMBL/GenBank/DDBJ whole genome shotgun (WGS) entry which is preliminary data.</text>
</comment>
<gene>
    <name evidence="4" type="ORF">CVT25_001129</name>
</gene>
<dbReference type="AlphaFoldDB" id="A0A409XB52"/>
<feature type="transmembrane region" description="Helical" evidence="2">
    <location>
        <begin position="55"/>
        <end position="74"/>
    </location>
</feature>
<dbReference type="Proteomes" id="UP000283269">
    <property type="component" value="Unassembled WGS sequence"/>
</dbReference>
<evidence type="ECO:0000256" key="2">
    <source>
        <dbReference type="SAM" id="Phobius"/>
    </source>
</evidence>
<reference evidence="4 5" key="1">
    <citation type="journal article" date="2018" name="Evol. Lett.">
        <title>Horizontal gene cluster transfer increased hallucinogenic mushroom diversity.</title>
        <authorList>
            <person name="Reynolds H.T."/>
            <person name="Vijayakumar V."/>
            <person name="Gluck-Thaler E."/>
            <person name="Korotkin H.B."/>
            <person name="Matheny P.B."/>
            <person name="Slot J.C."/>
        </authorList>
    </citation>
    <scope>NUCLEOTIDE SEQUENCE [LARGE SCALE GENOMIC DNA]</scope>
    <source>
        <strain evidence="4 5">2631</strain>
    </source>
</reference>
<dbReference type="EMBL" id="NHYD01002182">
    <property type="protein sequence ID" value="PPQ87944.1"/>
    <property type="molecule type" value="Genomic_DNA"/>
</dbReference>